<dbReference type="Proteomes" id="UP000230251">
    <property type="component" value="Unassembled WGS sequence"/>
</dbReference>
<accession>A0A2M8EPH0</accession>
<protein>
    <submittedName>
        <fullName evidence="1">Uncharacterized protein</fullName>
    </submittedName>
</protein>
<name>A0A2M8EPH0_9BACT</name>
<organism evidence="1 2">
    <name type="scientific">Candidatus Uhrbacteria bacterium CG_4_9_14_0_2_um_filter_41_50</name>
    <dbReference type="NCBI Taxonomy" id="1975031"/>
    <lineage>
        <taxon>Bacteria</taxon>
        <taxon>Candidatus Uhriibacteriota</taxon>
    </lineage>
</organism>
<dbReference type="EMBL" id="PFSI01000028">
    <property type="protein sequence ID" value="PJC24636.1"/>
    <property type="molecule type" value="Genomic_DNA"/>
</dbReference>
<comment type="caution">
    <text evidence="1">The sequence shown here is derived from an EMBL/GenBank/DDBJ whole genome shotgun (WGS) entry which is preliminary data.</text>
</comment>
<sequence length="120" mass="12992">MKYAFVRFNEIHEEPHRVSTGVLLVSGVQAESPEAFVTEWQEGNGVTVKTLDWCEVPENWDNVSSGGVVNDTLEAILALDALGETPVVSDLLATIFAEGYKLGQKKGSDLATALRALLES</sequence>
<evidence type="ECO:0000313" key="2">
    <source>
        <dbReference type="Proteomes" id="UP000230251"/>
    </source>
</evidence>
<dbReference type="AlphaFoldDB" id="A0A2M8EPH0"/>
<evidence type="ECO:0000313" key="1">
    <source>
        <dbReference type="EMBL" id="PJC24636.1"/>
    </source>
</evidence>
<proteinExistence type="predicted"/>
<reference evidence="2" key="1">
    <citation type="submission" date="2017-09" db="EMBL/GenBank/DDBJ databases">
        <title>Depth-based differentiation of microbial function through sediment-hosted aquifers and enrichment of novel symbionts in the deep terrestrial subsurface.</title>
        <authorList>
            <person name="Probst A.J."/>
            <person name="Ladd B."/>
            <person name="Jarett J.K."/>
            <person name="Geller-Mcgrath D.E."/>
            <person name="Sieber C.M.K."/>
            <person name="Emerson J.B."/>
            <person name="Anantharaman K."/>
            <person name="Thomas B.C."/>
            <person name="Malmstrom R."/>
            <person name="Stieglmeier M."/>
            <person name="Klingl A."/>
            <person name="Woyke T."/>
            <person name="Ryan C.M."/>
            <person name="Banfield J.F."/>
        </authorList>
    </citation>
    <scope>NUCLEOTIDE SEQUENCE [LARGE SCALE GENOMIC DNA]</scope>
</reference>
<gene>
    <name evidence="1" type="ORF">CO057_01665</name>
</gene>